<comment type="cofactor">
    <cofactor evidence="14 15">
        <name>heme b</name>
        <dbReference type="ChEBI" id="CHEBI:60344"/>
    </cofactor>
    <text evidence="14 15">Binds 1 heme b (iron(II)-protoporphyrin IX) group per subunit.</text>
</comment>
<feature type="transmembrane region" description="Helical" evidence="14">
    <location>
        <begin position="50"/>
        <end position="73"/>
    </location>
</feature>
<sequence>MSYYWFKFVHFAGFISWMAMLFYMPRLYVYHAENLDKPDFVRVVKKMERMLYHAIGWIAMAVTVFSGVMLIILNPGLMKMGYFHIKLLAGVLLICYHLWLYYYMYKFEKNECHRSGKYFRAINEGPTIIMFIILYAMLIMPNLPSN</sequence>
<keyword evidence="9 14" id="KW-1133">Transmembrane helix</keyword>
<keyword evidence="10 14" id="KW-0560">Oxidoreductase</keyword>
<dbReference type="PANTHER" id="PTHR40255">
    <property type="entry name" value="UPF0093 MEMBRANE PROTEIN SLR1790"/>
    <property type="match status" value="1"/>
</dbReference>
<dbReference type="eggNOG" id="COG1981">
    <property type="taxonomic scope" value="Bacteria"/>
</dbReference>
<keyword evidence="11 14" id="KW-0408">Iron</keyword>
<dbReference type="GO" id="GO:0046872">
    <property type="term" value="F:metal ion binding"/>
    <property type="evidence" value="ECO:0007669"/>
    <property type="project" value="UniProtKB-UniRule"/>
</dbReference>
<evidence type="ECO:0000256" key="14">
    <source>
        <dbReference type="HAMAP-Rule" id="MF_02239"/>
    </source>
</evidence>
<feature type="transmembrane region" description="Helical" evidence="14">
    <location>
        <begin position="6"/>
        <end position="29"/>
    </location>
</feature>
<evidence type="ECO:0000256" key="2">
    <source>
        <dbReference type="ARBA" id="ARBA00005073"/>
    </source>
</evidence>
<dbReference type="GO" id="GO:0006782">
    <property type="term" value="P:protoporphyrinogen IX biosynthetic process"/>
    <property type="evidence" value="ECO:0007669"/>
    <property type="project" value="UniProtKB-UniRule"/>
</dbReference>
<dbReference type="AlphaFoldDB" id="C8PKP8"/>
<feature type="transmembrane region" description="Helical" evidence="14">
    <location>
        <begin position="85"/>
        <end position="104"/>
    </location>
</feature>
<evidence type="ECO:0000256" key="7">
    <source>
        <dbReference type="ARBA" id="ARBA00022692"/>
    </source>
</evidence>
<evidence type="ECO:0000256" key="10">
    <source>
        <dbReference type="ARBA" id="ARBA00023002"/>
    </source>
</evidence>
<evidence type="ECO:0000256" key="15">
    <source>
        <dbReference type="PIRNR" id="PIRNR004638"/>
    </source>
</evidence>
<comment type="subunit">
    <text evidence="14">Homodimer.</text>
</comment>
<evidence type="ECO:0000256" key="1">
    <source>
        <dbReference type="ARBA" id="ARBA00004651"/>
    </source>
</evidence>
<dbReference type="Pfam" id="PF03653">
    <property type="entry name" value="UPF0093"/>
    <property type="match status" value="1"/>
</dbReference>
<feature type="transmembrane region" description="Helical" evidence="14">
    <location>
        <begin position="125"/>
        <end position="143"/>
    </location>
</feature>
<evidence type="ECO:0000256" key="6">
    <source>
        <dbReference type="ARBA" id="ARBA00022617"/>
    </source>
</evidence>
<comment type="pathway">
    <text evidence="2 14 15">Porphyrin-containing compound metabolism; protoporphyrin-IX biosynthesis; protoporphyrin-IX from protoporphyrinogen-IX: step 1/1.</text>
</comment>
<dbReference type="UniPathway" id="UPA00251">
    <property type="reaction ID" value="UER00324"/>
</dbReference>
<reference evidence="16 17" key="1">
    <citation type="submission" date="2009-07" db="EMBL/GenBank/DDBJ databases">
        <authorList>
            <person name="Madupu R."/>
            <person name="Sebastian Y."/>
            <person name="Durkin A.S."/>
            <person name="Torralba M."/>
            <person name="Methe B."/>
            <person name="Sutton G.G."/>
            <person name="Strausberg R.L."/>
            <person name="Nelson K.E."/>
        </authorList>
    </citation>
    <scope>NUCLEOTIDE SEQUENCE [LARGE SCALE GENOMIC DNA]</scope>
    <source>
        <strain evidence="16 17">RM3268</strain>
    </source>
</reference>
<organism evidence="16 17">
    <name type="scientific">Campylobacter gracilis RM3268</name>
    <dbReference type="NCBI Taxonomy" id="553220"/>
    <lineage>
        <taxon>Bacteria</taxon>
        <taxon>Pseudomonadati</taxon>
        <taxon>Campylobacterota</taxon>
        <taxon>Epsilonproteobacteria</taxon>
        <taxon>Campylobacterales</taxon>
        <taxon>Campylobacteraceae</taxon>
        <taxon>Campylobacter</taxon>
    </lineage>
</organism>
<dbReference type="HAMAP" id="MF_02239">
    <property type="entry name" value="HemJ"/>
    <property type="match status" value="1"/>
</dbReference>
<dbReference type="PIRSF" id="PIRSF004638">
    <property type="entry name" value="UCP004638"/>
    <property type="match status" value="1"/>
</dbReference>
<keyword evidence="7 14" id="KW-0812">Transmembrane</keyword>
<feature type="binding site" description="axial binding residue" evidence="14">
    <location>
        <position position="86"/>
    </location>
    <ligand>
        <name>heme</name>
        <dbReference type="ChEBI" id="CHEBI:30413"/>
    </ligand>
    <ligandPart>
        <name>Fe</name>
        <dbReference type="ChEBI" id="CHEBI:18248"/>
    </ligandPart>
</feature>
<evidence type="ECO:0000256" key="12">
    <source>
        <dbReference type="ARBA" id="ARBA00023136"/>
    </source>
</evidence>
<proteinExistence type="inferred from homology"/>
<keyword evidence="5 14" id="KW-1003">Cell membrane</keyword>
<dbReference type="InterPro" id="IPR005265">
    <property type="entry name" value="HemJ-like"/>
</dbReference>
<evidence type="ECO:0000313" key="16">
    <source>
        <dbReference type="EMBL" id="EEV16657.1"/>
    </source>
</evidence>
<evidence type="ECO:0000256" key="3">
    <source>
        <dbReference type="ARBA" id="ARBA00006501"/>
    </source>
</evidence>
<name>C8PKP8_9BACT</name>
<keyword evidence="12 14" id="KW-0472">Membrane</keyword>
<keyword evidence="8 14" id="KW-0479">Metal-binding</keyword>
<evidence type="ECO:0000313" key="17">
    <source>
        <dbReference type="Proteomes" id="UP000005709"/>
    </source>
</evidence>
<dbReference type="OrthoDB" id="9800824at2"/>
<comment type="catalytic activity">
    <reaction evidence="13 14 15">
        <text>protoporphyrinogen IX + 3 A = protoporphyrin IX + 3 AH2</text>
        <dbReference type="Rhea" id="RHEA:62000"/>
        <dbReference type="ChEBI" id="CHEBI:13193"/>
        <dbReference type="ChEBI" id="CHEBI:17499"/>
        <dbReference type="ChEBI" id="CHEBI:57306"/>
        <dbReference type="ChEBI" id="CHEBI:57307"/>
    </reaction>
</comment>
<accession>C8PKP8</accession>
<dbReference type="GO" id="GO:0005886">
    <property type="term" value="C:plasma membrane"/>
    <property type="evidence" value="ECO:0007669"/>
    <property type="project" value="UniProtKB-SubCell"/>
</dbReference>
<dbReference type="EC" id="1.3.99.-" evidence="14 15"/>
<evidence type="ECO:0000256" key="5">
    <source>
        <dbReference type="ARBA" id="ARBA00022475"/>
    </source>
</evidence>
<evidence type="ECO:0000256" key="8">
    <source>
        <dbReference type="ARBA" id="ARBA00022723"/>
    </source>
</evidence>
<comment type="subcellular location">
    <subcellularLocation>
        <location evidence="1 14">Cell membrane</location>
        <topology evidence="1 14">Multi-pass membrane protein</topology>
    </subcellularLocation>
</comment>
<protein>
    <recommendedName>
        <fullName evidence="4 14">Protoporphyrinogen IX oxidase</fullName>
        <shortName evidence="14">PPO</shortName>
        <ecNumber evidence="14 15">1.3.99.-</ecNumber>
    </recommendedName>
</protein>
<keyword evidence="6 14" id="KW-0349">Heme</keyword>
<dbReference type="RefSeq" id="WP_005872931.1">
    <property type="nucleotide sequence ID" value="NZ_ACYG01000030.1"/>
</dbReference>
<comment type="caution">
    <text evidence="16">The sequence shown here is derived from an EMBL/GenBank/DDBJ whole genome shotgun (WGS) entry which is preliminary data.</text>
</comment>
<dbReference type="GO" id="GO:0070818">
    <property type="term" value="F:protoporphyrinogen oxidase activity"/>
    <property type="evidence" value="ECO:0007669"/>
    <property type="project" value="UniProtKB-UniRule"/>
</dbReference>
<dbReference type="STRING" id="824.CGRAC_2185"/>
<gene>
    <name evidence="16" type="ORF">CAMGR0001_0270</name>
</gene>
<evidence type="ECO:0000256" key="9">
    <source>
        <dbReference type="ARBA" id="ARBA00022989"/>
    </source>
</evidence>
<dbReference type="Proteomes" id="UP000005709">
    <property type="component" value="Unassembled WGS sequence"/>
</dbReference>
<dbReference type="EMBL" id="ACYG01000030">
    <property type="protein sequence ID" value="EEV16657.1"/>
    <property type="molecule type" value="Genomic_DNA"/>
</dbReference>
<comment type="function">
    <text evidence="14 15">Catalyzes the oxidation of protoporphyrinogen IX to protoporphyrin IX.</text>
</comment>
<dbReference type="PANTHER" id="PTHR40255:SF1">
    <property type="entry name" value="PROTOPORPHYRINOGEN IX OXIDASE"/>
    <property type="match status" value="1"/>
</dbReference>
<feature type="binding site" description="axial binding residue" evidence="14">
    <location>
        <position position="10"/>
    </location>
    <ligand>
        <name>heme</name>
        <dbReference type="ChEBI" id="CHEBI:30413"/>
    </ligand>
    <ligandPart>
        <name>Fe</name>
        <dbReference type="ChEBI" id="CHEBI:18248"/>
    </ligandPart>
</feature>
<comment type="similarity">
    <text evidence="3 14 15">Belongs to the HemJ family.</text>
</comment>
<evidence type="ECO:0000256" key="11">
    <source>
        <dbReference type="ARBA" id="ARBA00023004"/>
    </source>
</evidence>
<keyword evidence="17" id="KW-1185">Reference proteome</keyword>
<evidence type="ECO:0000256" key="13">
    <source>
        <dbReference type="ARBA" id="ARBA00048390"/>
    </source>
</evidence>
<evidence type="ECO:0000256" key="4">
    <source>
        <dbReference type="ARBA" id="ARBA00017504"/>
    </source>
</evidence>